<evidence type="ECO:0000256" key="1">
    <source>
        <dbReference type="SAM" id="MobiDB-lite"/>
    </source>
</evidence>
<dbReference type="OrthoDB" id="2013972at2759"/>
<feature type="region of interest" description="Disordered" evidence="1">
    <location>
        <begin position="1"/>
        <end position="47"/>
    </location>
</feature>
<evidence type="ECO:0000313" key="2">
    <source>
        <dbReference type="EMBL" id="KAF2738092.1"/>
    </source>
</evidence>
<evidence type="ECO:0000313" key="3">
    <source>
        <dbReference type="Proteomes" id="UP000799444"/>
    </source>
</evidence>
<dbReference type="EMBL" id="ML996111">
    <property type="protein sequence ID" value="KAF2738092.1"/>
    <property type="molecule type" value="Genomic_DNA"/>
</dbReference>
<accession>A0A9P4R2R8</accession>
<dbReference type="PANTHER" id="PTHR43591">
    <property type="entry name" value="METHYLTRANSFERASE"/>
    <property type="match status" value="1"/>
</dbReference>
<name>A0A9P4R2R8_9PLEO</name>
<reference evidence="2" key="1">
    <citation type="journal article" date="2020" name="Stud. Mycol.">
        <title>101 Dothideomycetes genomes: a test case for predicting lifestyles and emergence of pathogens.</title>
        <authorList>
            <person name="Haridas S."/>
            <person name="Albert R."/>
            <person name="Binder M."/>
            <person name="Bloem J."/>
            <person name="Labutti K."/>
            <person name="Salamov A."/>
            <person name="Andreopoulos B."/>
            <person name="Baker S."/>
            <person name="Barry K."/>
            <person name="Bills G."/>
            <person name="Bluhm B."/>
            <person name="Cannon C."/>
            <person name="Castanera R."/>
            <person name="Culley D."/>
            <person name="Daum C."/>
            <person name="Ezra D."/>
            <person name="Gonzalez J."/>
            <person name="Henrissat B."/>
            <person name="Kuo A."/>
            <person name="Liang C."/>
            <person name="Lipzen A."/>
            <person name="Lutzoni F."/>
            <person name="Magnuson J."/>
            <person name="Mondo S."/>
            <person name="Nolan M."/>
            <person name="Ohm R."/>
            <person name="Pangilinan J."/>
            <person name="Park H.-J."/>
            <person name="Ramirez L."/>
            <person name="Alfaro M."/>
            <person name="Sun H."/>
            <person name="Tritt A."/>
            <person name="Yoshinaga Y."/>
            <person name="Zwiers L.-H."/>
            <person name="Turgeon B."/>
            <person name="Goodwin S."/>
            <person name="Spatafora J."/>
            <person name="Crous P."/>
            <person name="Grigoriev I."/>
        </authorList>
    </citation>
    <scope>NUCLEOTIDE SEQUENCE</scope>
    <source>
        <strain evidence="2">CBS 125425</strain>
    </source>
</reference>
<comment type="caution">
    <text evidence="2">The sequence shown here is derived from an EMBL/GenBank/DDBJ whole genome shotgun (WGS) entry which is preliminary data.</text>
</comment>
<keyword evidence="2" id="KW-0489">Methyltransferase</keyword>
<dbReference type="Proteomes" id="UP000799444">
    <property type="component" value="Unassembled WGS sequence"/>
</dbReference>
<protein>
    <submittedName>
        <fullName evidence="2">S-adenosyl-L-methionine-dependent methyltransferase</fullName>
    </submittedName>
</protein>
<dbReference type="PANTHER" id="PTHR43591:SF24">
    <property type="entry name" value="2-METHOXY-6-POLYPRENYL-1,4-BENZOQUINOL METHYLASE, MITOCHONDRIAL"/>
    <property type="match status" value="1"/>
</dbReference>
<dbReference type="InterPro" id="IPR029063">
    <property type="entry name" value="SAM-dependent_MTases_sf"/>
</dbReference>
<dbReference type="CDD" id="cd02440">
    <property type="entry name" value="AdoMet_MTases"/>
    <property type="match status" value="1"/>
</dbReference>
<keyword evidence="3" id="KW-1185">Reference proteome</keyword>
<gene>
    <name evidence="2" type="ORF">EJ04DRAFT_509774</name>
</gene>
<dbReference type="GO" id="GO:0032259">
    <property type="term" value="P:methylation"/>
    <property type="evidence" value="ECO:0007669"/>
    <property type="project" value="UniProtKB-KW"/>
</dbReference>
<dbReference type="GO" id="GO:0008168">
    <property type="term" value="F:methyltransferase activity"/>
    <property type="evidence" value="ECO:0007669"/>
    <property type="project" value="UniProtKB-KW"/>
</dbReference>
<dbReference type="Pfam" id="PF13489">
    <property type="entry name" value="Methyltransf_23"/>
    <property type="match status" value="1"/>
</dbReference>
<dbReference type="SUPFAM" id="SSF53335">
    <property type="entry name" value="S-adenosyl-L-methionine-dependent methyltransferases"/>
    <property type="match status" value="1"/>
</dbReference>
<dbReference type="Gene3D" id="3.40.50.150">
    <property type="entry name" value="Vaccinia Virus protein VP39"/>
    <property type="match status" value="1"/>
</dbReference>
<proteinExistence type="predicted"/>
<sequence length="347" mass="39238">MADESGATAAGPSTTHNDPAQIPVEDPDLDSADSAYGDDGMLSETTSIPSTILRHRYENGRRYHKFREGEYWGPNDEQQNDQLDIAHQMFMIMLNNKLHLAPYEHPQNVLDLGCGTGIWCVDMADEHPAAQVTGVDLSPIQPSFAPPNCKFEIDDVTSPWTYDQNSFDFINIRALYGSVADWASLYKEVFDHLAPGGYIHQVEMSIQFKSDDDSLKPDHILSQWSDIFHEAGEKFGKSFKAVHDLGKWMVDAGFEDVNERWYKVPVGGWSSDAHLKELGRWNLLHCTQGAEGWGLFLLTSVMKWTPDEARVFIAKFKQGLKDRSVHAYFEVVVVWARKPAIQNSVWE</sequence>
<keyword evidence="2" id="KW-0808">Transferase</keyword>
<organism evidence="2 3">
    <name type="scientific">Polyplosphaeria fusca</name>
    <dbReference type="NCBI Taxonomy" id="682080"/>
    <lineage>
        <taxon>Eukaryota</taxon>
        <taxon>Fungi</taxon>
        <taxon>Dikarya</taxon>
        <taxon>Ascomycota</taxon>
        <taxon>Pezizomycotina</taxon>
        <taxon>Dothideomycetes</taxon>
        <taxon>Pleosporomycetidae</taxon>
        <taxon>Pleosporales</taxon>
        <taxon>Tetraplosphaeriaceae</taxon>
        <taxon>Polyplosphaeria</taxon>
    </lineage>
</organism>
<dbReference type="AlphaFoldDB" id="A0A9P4R2R8"/>